<accession>A0AAW1HQ50</accession>
<dbReference type="PANTHER" id="PTHR48048">
    <property type="entry name" value="GLYCOSYLTRANSFERASE"/>
    <property type="match status" value="1"/>
</dbReference>
<name>A0AAW1HQ50_SAPOF</name>
<comment type="similarity">
    <text evidence="1">Belongs to the UDP-glycosyltransferase family.</text>
</comment>
<dbReference type="AlphaFoldDB" id="A0AAW1HQ50"/>
<dbReference type="EMBL" id="JBDFQZ010000011">
    <property type="protein sequence ID" value="KAK9678145.1"/>
    <property type="molecule type" value="Genomic_DNA"/>
</dbReference>
<evidence type="ECO:0000313" key="2">
    <source>
        <dbReference type="EMBL" id="KAK9678145.1"/>
    </source>
</evidence>
<dbReference type="GO" id="GO:0035251">
    <property type="term" value="F:UDP-glucosyltransferase activity"/>
    <property type="evidence" value="ECO:0007669"/>
    <property type="project" value="InterPro"/>
</dbReference>
<evidence type="ECO:0000313" key="3">
    <source>
        <dbReference type="Proteomes" id="UP001443914"/>
    </source>
</evidence>
<dbReference type="PANTHER" id="PTHR48048:SF45">
    <property type="entry name" value="GLYCOSYLTRANSFERASE"/>
    <property type="match status" value="1"/>
</dbReference>
<dbReference type="Gene3D" id="3.40.50.2000">
    <property type="entry name" value="Glycogen Phosphorylase B"/>
    <property type="match status" value="2"/>
</dbReference>
<evidence type="ECO:0000256" key="1">
    <source>
        <dbReference type="ARBA" id="ARBA00009995"/>
    </source>
</evidence>
<dbReference type="SUPFAM" id="SSF53756">
    <property type="entry name" value="UDP-Glycosyltransferase/glycogen phosphorylase"/>
    <property type="match status" value="1"/>
</dbReference>
<proteinExistence type="inferred from homology"/>
<gene>
    <name evidence="2" type="ORF">RND81_11G190900</name>
</gene>
<keyword evidence="3" id="KW-1185">Reference proteome</keyword>
<organism evidence="2 3">
    <name type="scientific">Saponaria officinalis</name>
    <name type="common">Common soapwort</name>
    <name type="synonym">Lychnis saponaria</name>
    <dbReference type="NCBI Taxonomy" id="3572"/>
    <lineage>
        <taxon>Eukaryota</taxon>
        <taxon>Viridiplantae</taxon>
        <taxon>Streptophyta</taxon>
        <taxon>Embryophyta</taxon>
        <taxon>Tracheophyta</taxon>
        <taxon>Spermatophyta</taxon>
        <taxon>Magnoliopsida</taxon>
        <taxon>eudicotyledons</taxon>
        <taxon>Gunneridae</taxon>
        <taxon>Pentapetalae</taxon>
        <taxon>Caryophyllales</taxon>
        <taxon>Caryophyllaceae</taxon>
        <taxon>Caryophylleae</taxon>
        <taxon>Saponaria</taxon>
    </lineage>
</organism>
<protein>
    <submittedName>
        <fullName evidence="2">Uncharacterized protein</fullName>
    </submittedName>
</protein>
<dbReference type="Proteomes" id="UP001443914">
    <property type="component" value="Unassembled WGS sequence"/>
</dbReference>
<comment type="caution">
    <text evidence="2">The sequence shown here is derived from an EMBL/GenBank/DDBJ whole genome shotgun (WGS) entry which is preliminary data.</text>
</comment>
<reference evidence="2" key="1">
    <citation type="submission" date="2024-03" db="EMBL/GenBank/DDBJ databases">
        <title>WGS assembly of Saponaria officinalis var. Norfolk2.</title>
        <authorList>
            <person name="Jenkins J."/>
            <person name="Shu S."/>
            <person name="Grimwood J."/>
            <person name="Barry K."/>
            <person name="Goodstein D."/>
            <person name="Schmutz J."/>
            <person name="Leebens-Mack J."/>
            <person name="Osbourn A."/>
        </authorList>
    </citation>
    <scope>NUCLEOTIDE SEQUENCE [LARGE SCALE GENOMIC DNA]</scope>
    <source>
        <strain evidence="2">JIC</strain>
    </source>
</reference>
<dbReference type="InterPro" id="IPR050481">
    <property type="entry name" value="UDP-glycosyltransf_plant"/>
</dbReference>
<sequence length="100" mass="11054">MKGILVNSYVELESFILQALVNGERKEIPPIYPAGPILEMVDKNPSGSRGENESVIQWLDGQPKSSVVFLCFGRMGTFDEEQVKEIANGLDRSGYDFLGS</sequence>